<proteinExistence type="predicted"/>
<feature type="region of interest" description="Disordered" evidence="1">
    <location>
        <begin position="308"/>
        <end position="355"/>
    </location>
</feature>
<dbReference type="SUPFAM" id="SSF54695">
    <property type="entry name" value="POZ domain"/>
    <property type="match status" value="1"/>
</dbReference>
<dbReference type="Proteomes" id="UP001470230">
    <property type="component" value="Unassembled WGS sequence"/>
</dbReference>
<sequence>MSSVKVDLTTSIQSIIKFIPPDFTIITNDKPYPCQKLLAAAQSCLIRDYITSNQTSNEIVLDLEDKKHQFNLIINLFNGQEIEIDQDNAYFLLCAASELKFHWLTNQIRHLSIQLDGTNSIDYNQSNPLNGIFSYINQFYPNTINIKTSSSTAYGVPESLIYQHISGEYWESQSIQPNPWFQINLKDKKINLVGYVLQTTSNASDSRNPNSWIVAGSNDGENWHTLSQIDKKSDLYEPNIAVAFECFEKENDDPYSMFRFEMTEPTYEGDWTFRIARVEFYGDIYGEVAEKDPLVIINPNTPEAIQKVPDESLEIKEEEIPGKSEIENEEKSSEKADNQENTEKFDQSNDINSEKEITEKVNIDQINAEKNEIENIEETDQKTIEKIDENLPDPEEGVVGIGYEEEKPLNGVLYYLKHKYPNRIEFEASSTSIGECQNLMIGTDEDYWESNSGSPNPWFQITLKNIQLDIIGYVIKSSYHSSDLGYPNSWIVAGSNDGEEWYTLDQVDNSSSLAEAGTVAAFECSEKDSNDKFSIFRFEMTEKTVDGEWSFRLSRVELFGDLYINE</sequence>
<organism evidence="3 4">
    <name type="scientific">Tritrichomonas musculus</name>
    <dbReference type="NCBI Taxonomy" id="1915356"/>
    <lineage>
        <taxon>Eukaryota</taxon>
        <taxon>Metamonada</taxon>
        <taxon>Parabasalia</taxon>
        <taxon>Tritrichomonadida</taxon>
        <taxon>Tritrichomonadidae</taxon>
        <taxon>Tritrichomonas</taxon>
    </lineage>
</organism>
<dbReference type="SUPFAM" id="SSF49785">
    <property type="entry name" value="Galactose-binding domain-like"/>
    <property type="match status" value="2"/>
</dbReference>
<dbReference type="EMBL" id="JAPFFF010000010">
    <property type="protein sequence ID" value="KAK8881164.1"/>
    <property type="molecule type" value="Genomic_DNA"/>
</dbReference>
<dbReference type="Gene3D" id="3.30.710.10">
    <property type="entry name" value="Potassium Channel Kv1.1, Chain A"/>
    <property type="match status" value="1"/>
</dbReference>
<accession>A0ABR2JQI3</accession>
<gene>
    <name evidence="3" type="ORF">M9Y10_003894</name>
</gene>
<evidence type="ECO:0000256" key="1">
    <source>
        <dbReference type="SAM" id="MobiDB-lite"/>
    </source>
</evidence>
<name>A0ABR2JQI3_9EUKA</name>
<dbReference type="PANTHER" id="PTHR47457">
    <property type="entry name" value="OS05G0345500 PROTEIN"/>
    <property type="match status" value="1"/>
</dbReference>
<protein>
    <recommendedName>
        <fullName evidence="2">F5/8 type C domain-containing protein</fullName>
    </recommendedName>
</protein>
<keyword evidence="4" id="KW-1185">Reference proteome</keyword>
<dbReference type="PROSITE" id="PS50022">
    <property type="entry name" value="FA58C_3"/>
    <property type="match status" value="1"/>
</dbReference>
<evidence type="ECO:0000313" key="4">
    <source>
        <dbReference type="Proteomes" id="UP001470230"/>
    </source>
</evidence>
<dbReference type="CDD" id="cd18186">
    <property type="entry name" value="BTB_POZ_ZBTB_KLHL-like"/>
    <property type="match status" value="1"/>
</dbReference>
<reference evidence="3 4" key="1">
    <citation type="submission" date="2024-04" db="EMBL/GenBank/DDBJ databases">
        <title>Tritrichomonas musculus Genome.</title>
        <authorList>
            <person name="Alves-Ferreira E."/>
            <person name="Grigg M."/>
            <person name="Lorenzi H."/>
            <person name="Galac M."/>
        </authorList>
    </citation>
    <scope>NUCLEOTIDE SEQUENCE [LARGE SCALE GENOMIC DNA]</scope>
    <source>
        <strain evidence="3 4">EAF2021</strain>
    </source>
</reference>
<dbReference type="InterPro" id="IPR008979">
    <property type="entry name" value="Galactose-bd-like_sf"/>
</dbReference>
<dbReference type="InterPro" id="IPR000421">
    <property type="entry name" value="FA58C"/>
</dbReference>
<dbReference type="Gene3D" id="2.60.120.260">
    <property type="entry name" value="Galactose-binding domain-like"/>
    <property type="match status" value="2"/>
</dbReference>
<dbReference type="Pfam" id="PF00754">
    <property type="entry name" value="F5_F8_type_C"/>
    <property type="match status" value="1"/>
</dbReference>
<comment type="caution">
    <text evidence="3">The sequence shown here is derived from an EMBL/GenBank/DDBJ whole genome shotgun (WGS) entry which is preliminary data.</text>
</comment>
<dbReference type="InterPro" id="IPR011333">
    <property type="entry name" value="SKP1/BTB/POZ_sf"/>
</dbReference>
<feature type="domain" description="F5/8 type C" evidence="2">
    <location>
        <begin position="125"/>
        <end position="283"/>
    </location>
</feature>
<dbReference type="PANTHER" id="PTHR47457:SF1">
    <property type="entry name" value="BTB DOMAIN-CONTAINING PROTEIN-RELATED"/>
    <property type="match status" value="1"/>
</dbReference>
<evidence type="ECO:0000259" key="2">
    <source>
        <dbReference type="PROSITE" id="PS50022"/>
    </source>
</evidence>
<evidence type="ECO:0000313" key="3">
    <source>
        <dbReference type="EMBL" id="KAK8881164.1"/>
    </source>
</evidence>